<dbReference type="CDD" id="cd01335">
    <property type="entry name" value="Radical_SAM"/>
    <property type="match status" value="1"/>
</dbReference>
<dbReference type="PROSITE" id="PS51918">
    <property type="entry name" value="RADICAL_SAM"/>
    <property type="match status" value="1"/>
</dbReference>
<keyword evidence="4" id="KW-0479">Metal-binding</keyword>
<dbReference type="SFLD" id="SFLDS00029">
    <property type="entry name" value="Radical_SAM"/>
    <property type="match status" value="1"/>
</dbReference>
<keyword evidence="3" id="KW-0949">S-adenosyl-L-methionine</keyword>
<dbReference type="Proteomes" id="UP001056981">
    <property type="component" value="Chromosome"/>
</dbReference>
<evidence type="ECO:0000256" key="4">
    <source>
        <dbReference type="ARBA" id="ARBA00022723"/>
    </source>
</evidence>
<reference evidence="8" key="1">
    <citation type="submission" date="2020-04" db="EMBL/GenBank/DDBJ databases">
        <title>Comparative genomics of oral phylogroup-2 Treponema strains.</title>
        <authorList>
            <person name="Zeng H."/>
            <person name="Chan Y.K."/>
            <person name="Watt R.M."/>
        </authorList>
    </citation>
    <scope>NUCLEOTIDE SEQUENCE</scope>
    <source>
        <strain evidence="8">OMZ 905</strain>
    </source>
</reference>
<evidence type="ECO:0000256" key="3">
    <source>
        <dbReference type="ARBA" id="ARBA00022691"/>
    </source>
</evidence>
<dbReference type="RefSeq" id="WP_253716582.1">
    <property type="nucleotide sequence ID" value="NZ_CP051522.1"/>
</dbReference>
<evidence type="ECO:0000256" key="6">
    <source>
        <dbReference type="ARBA" id="ARBA00023014"/>
    </source>
</evidence>
<dbReference type="InterPro" id="IPR050377">
    <property type="entry name" value="Radical_SAM_PqqE_MftC-like"/>
</dbReference>
<dbReference type="PANTHER" id="PTHR11228:SF7">
    <property type="entry name" value="PQQA PEPTIDE CYCLASE"/>
    <property type="match status" value="1"/>
</dbReference>
<evidence type="ECO:0000259" key="7">
    <source>
        <dbReference type="PROSITE" id="PS51918"/>
    </source>
</evidence>
<dbReference type="SFLD" id="SFLDG01386">
    <property type="entry name" value="main_SPASM_domain-containing"/>
    <property type="match status" value="1"/>
</dbReference>
<feature type="domain" description="Radical SAM core" evidence="7">
    <location>
        <begin position="7"/>
        <end position="230"/>
    </location>
</feature>
<accession>A0A9Q9BGN6</accession>
<dbReference type="InterPro" id="IPR058240">
    <property type="entry name" value="rSAM_sf"/>
</dbReference>
<dbReference type="NCBIfam" id="TIGR04085">
    <property type="entry name" value="rSAM_more_4Fe4S"/>
    <property type="match status" value="1"/>
</dbReference>
<evidence type="ECO:0000313" key="9">
    <source>
        <dbReference type="Proteomes" id="UP001056981"/>
    </source>
</evidence>
<keyword evidence="5" id="KW-0408">Iron</keyword>
<keyword evidence="2" id="KW-0004">4Fe-4S</keyword>
<protein>
    <submittedName>
        <fullName evidence="8">Radical SAM protein</fullName>
    </submittedName>
</protein>
<dbReference type="PIRSF" id="PIRSF037420">
    <property type="entry name" value="PQQ_syn_pqqE"/>
    <property type="match status" value="1"/>
</dbReference>
<evidence type="ECO:0000313" key="8">
    <source>
        <dbReference type="EMBL" id="UTC99589.1"/>
    </source>
</evidence>
<dbReference type="GO" id="GO:0051539">
    <property type="term" value="F:4 iron, 4 sulfur cluster binding"/>
    <property type="evidence" value="ECO:0007669"/>
    <property type="project" value="UniProtKB-KW"/>
</dbReference>
<organism evidence="8 9">
    <name type="scientific">Treponema denticola</name>
    <dbReference type="NCBI Taxonomy" id="158"/>
    <lineage>
        <taxon>Bacteria</taxon>
        <taxon>Pseudomonadati</taxon>
        <taxon>Spirochaetota</taxon>
        <taxon>Spirochaetia</taxon>
        <taxon>Spirochaetales</taxon>
        <taxon>Treponemataceae</taxon>
        <taxon>Treponema</taxon>
    </lineage>
</organism>
<keyword evidence="6" id="KW-0411">Iron-sulfur</keyword>
<proteinExistence type="predicted"/>
<evidence type="ECO:0000256" key="1">
    <source>
        <dbReference type="ARBA" id="ARBA00001966"/>
    </source>
</evidence>
<dbReference type="AlphaFoldDB" id="A0A9Q9BGN6"/>
<name>A0A9Q9BGN6_TREDN</name>
<dbReference type="InterPro" id="IPR013785">
    <property type="entry name" value="Aldolase_TIM"/>
</dbReference>
<dbReference type="GO" id="GO:0003824">
    <property type="term" value="F:catalytic activity"/>
    <property type="evidence" value="ECO:0007669"/>
    <property type="project" value="InterPro"/>
</dbReference>
<dbReference type="EMBL" id="CP051635">
    <property type="protein sequence ID" value="UTC99589.1"/>
    <property type="molecule type" value="Genomic_DNA"/>
</dbReference>
<evidence type="ECO:0000256" key="2">
    <source>
        <dbReference type="ARBA" id="ARBA00022485"/>
    </source>
</evidence>
<evidence type="ECO:0000256" key="5">
    <source>
        <dbReference type="ARBA" id="ARBA00023004"/>
    </source>
</evidence>
<dbReference type="InterPro" id="IPR023885">
    <property type="entry name" value="4Fe4S-binding_SPASM_dom"/>
</dbReference>
<dbReference type="InterPro" id="IPR017200">
    <property type="entry name" value="PqqE-like"/>
</dbReference>
<dbReference type="InterPro" id="IPR007197">
    <property type="entry name" value="rSAM"/>
</dbReference>
<gene>
    <name evidence="8" type="ORF">E4N86_02255</name>
</gene>
<dbReference type="Gene3D" id="3.20.20.70">
    <property type="entry name" value="Aldolase class I"/>
    <property type="match status" value="1"/>
</dbReference>
<dbReference type="SUPFAM" id="SSF102114">
    <property type="entry name" value="Radical SAM enzymes"/>
    <property type="match status" value="1"/>
</dbReference>
<dbReference type="SFLD" id="SFLDG01067">
    <property type="entry name" value="SPASM/twitch_domain_containing"/>
    <property type="match status" value="1"/>
</dbReference>
<dbReference type="PANTHER" id="PTHR11228">
    <property type="entry name" value="RADICAL SAM DOMAIN PROTEIN"/>
    <property type="match status" value="1"/>
</dbReference>
<dbReference type="Pfam" id="PF04055">
    <property type="entry name" value="Radical_SAM"/>
    <property type="match status" value="1"/>
</dbReference>
<dbReference type="Pfam" id="PF13186">
    <property type="entry name" value="SPASM"/>
    <property type="match status" value="1"/>
</dbReference>
<comment type="cofactor">
    <cofactor evidence="1">
        <name>[4Fe-4S] cluster</name>
        <dbReference type="ChEBI" id="CHEBI:49883"/>
    </cofactor>
</comment>
<dbReference type="GO" id="GO:0046872">
    <property type="term" value="F:metal ion binding"/>
    <property type="evidence" value="ECO:0007669"/>
    <property type="project" value="UniProtKB-KW"/>
</dbReference>
<sequence length="387" mass="44004">MIKKMCNMLPIQCYLELTSSCNLRCTHCFASAGNDKISFITFEDAIRVVKAACDMGVFWLNISGGEPLLHPNIFEIIKYTTTVPLVTSLLTNGILWDDNIISKLLEVDPNRKTKIQISLDGTNATEFGCHRNVSEKDVEKIVSTIGKLRHLGFVVTCLHVASPNTVSHTIKTLYFALDELLVDAFQIVPFFPTGRGSVFIDKINDFWQQWNKLVVDLTMIKKNRKEKKLKNNFKIGVFTPYELALPLDYADMHDEILNTWEIDFDDYAMFKKISRRTVYCEAARTELTVSADFKLYPCVASLRTKYCGGDLKGKNIQEIFNSSDVFIWFRSIHETISKMEPCNMCRYVKVCAGGCRLASNAILNTSLLPDPRCPIVYKYMVSRGLLC</sequence>